<dbReference type="AlphaFoldDB" id="A0A8T0F0D9"/>
<name>A0A8T0F0D9_ARGBR</name>
<evidence type="ECO:0000313" key="2">
    <source>
        <dbReference type="Proteomes" id="UP000807504"/>
    </source>
</evidence>
<dbReference type="Proteomes" id="UP000807504">
    <property type="component" value="Unassembled WGS sequence"/>
</dbReference>
<accession>A0A8T0F0D9</accession>
<reference evidence="1" key="1">
    <citation type="journal article" date="2020" name="bioRxiv">
        <title>Chromosome-level reference genome of the European wasp spider Argiope bruennichi: a resource for studies on range expansion and evolutionary adaptation.</title>
        <authorList>
            <person name="Sheffer M.M."/>
            <person name="Hoppe A."/>
            <person name="Krehenwinkel H."/>
            <person name="Uhl G."/>
            <person name="Kuss A.W."/>
            <person name="Jensen L."/>
            <person name="Jensen C."/>
            <person name="Gillespie R.G."/>
            <person name="Hoff K.J."/>
            <person name="Prost S."/>
        </authorList>
    </citation>
    <scope>NUCLEOTIDE SEQUENCE</scope>
</reference>
<sequence>MAFMSKGRKQDLIKLATELGEEVEGDLKVIELRELILKTSIYKEDLDFVKDTLENIITERLEREERERAPLMKKRKKNGTELTSWRNSVCKWNLRS</sequence>
<evidence type="ECO:0000313" key="1">
    <source>
        <dbReference type="EMBL" id="KAF8784291.1"/>
    </source>
</evidence>
<gene>
    <name evidence="1" type="ORF">HNY73_009991</name>
</gene>
<comment type="caution">
    <text evidence="1">The sequence shown here is derived from an EMBL/GenBank/DDBJ whole genome shotgun (WGS) entry which is preliminary data.</text>
</comment>
<dbReference type="EMBL" id="JABXBU010000030">
    <property type="protein sequence ID" value="KAF8784291.1"/>
    <property type="molecule type" value="Genomic_DNA"/>
</dbReference>
<protein>
    <submittedName>
        <fullName evidence="1">Uncharacterized protein</fullName>
    </submittedName>
</protein>
<organism evidence="1 2">
    <name type="scientific">Argiope bruennichi</name>
    <name type="common">Wasp spider</name>
    <name type="synonym">Aranea bruennichi</name>
    <dbReference type="NCBI Taxonomy" id="94029"/>
    <lineage>
        <taxon>Eukaryota</taxon>
        <taxon>Metazoa</taxon>
        <taxon>Ecdysozoa</taxon>
        <taxon>Arthropoda</taxon>
        <taxon>Chelicerata</taxon>
        <taxon>Arachnida</taxon>
        <taxon>Araneae</taxon>
        <taxon>Araneomorphae</taxon>
        <taxon>Entelegynae</taxon>
        <taxon>Araneoidea</taxon>
        <taxon>Araneidae</taxon>
        <taxon>Argiope</taxon>
    </lineage>
</organism>
<proteinExistence type="predicted"/>
<reference evidence="1" key="2">
    <citation type="submission" date="2020-06" db="EMBL/GenBank/DDBJ databases">
        <authorList>
            <person name="Sheffer M."/>
        </authorList>
    </citation>
    <scope>NUCLEOTIDE SEQUENCE</scope>
</reference>
<keyword evidence="2" id="KW-1185">Reference proteome</keyword>